<dbReference type="GO" id="GO:0005634">
    <property type="term" value="C:nucleus"/>
    <property type="evidence" value="ECO:0007669"/>
    <property type="project" value="UniProtKB-SubCell"/>
</dbReference>
<reference evidence="13 14" key="1">
    <citation type="journal article" date="2015" name="Biotechnol. Biofuels">
        <title>Enhanced degradation of softwood versus hardwood by the white-rot fungus Pycnoporus coccineus.</title>
        <authorList>
            <person name="Couturier M."/>
            <person name="Navarro D."/>
            <person name="Chevret D."/>
            <person name="Henrissat B."/>
            <person name="Piumi F."/>
            <person name="Ruiz-Duenas F.J."/>
            <person name="Martinez A.T."/>
            <person name="Grigoriev I.V."/>
            <person name="Riley R."/>
            <person name="Lipzen A."/>
            <person name="Berrin J.G."/>
            <person name="Master E.R."/>
            <person name="Rosso M.N."/>
        </authorList>
    </citation>
    <scope>NUCLEOTIDE SEQUENCE [LARGE SCALE GENOMIC DNA]</scope>
    <source>
        <strain evidence="13 14">BRFM310</strain>
    </source>
</reference>
<feature type="domain" description="C2H2-type" evidence="12">
    <location>
        <begin position="389"/>
        <end position="419"/>
    </location>
</feature>
<keyword evidence="8" id="KW-0804">Transcription</keyword>
<keyword evidence="3" id="KW-0677">Repeat</keyword>
<evidence type="ECO:0000256" key="10">
    <source>
        <dbReference type="PROSITE-ProRule" id="PRU00042"/>
    </source>
</evidence>
<dbReference type="GO" id="GO:0000981">
    <property type="term" value="F:DNA-binding transcription factor activity, RNA polymerase II-specific"/>
    <property type="evidence" value="ECO:0007669"/>
    <property type="project" value="TreeGrafter"/>
</dbReference>
<dbReference type="Gene3D" id="3.30.160.60">
    <property type="entry name" value="Classic Zinc Finger"/>
    <property type="match status" value="2"/>
</dbReference>
<feature type="compositionally biased region" description="Polar residues" evidence="11">
    <location>
        <begin position="60"/>
        <end position="72"/>
    </location>
</feature>
<feature type="compositionally biased region" description="Low complexity" evidence="11">
    <location>
        <begin position="269"/>
        <end position="280"/>
    </location>
</feature>
<dbReference type="AlphaFoldDB" id="A0A1Y2I8H4"/>
<sequence length="446" mass="49496">MPPPRHGNALGGTFGSRLSTIFDYSVRNDNMGKDMPSAPRKSSSPPADTRGSSSPPPATEPNTRYSSSSTSHGTLLIREHRWSGDTLLEKHAIASYHSQTLQRPPSLSVYELPTATYMWPRLDLARPSHQPMLYVKYRPSQDDSDVSRSSSETSAYGSPVSELARSFTPPPITSRKRSSSAESDPHSDAARSPSDRFLKHRRTSRYSSPNWVNPDRDSSSAAVGQQQSRRERELQSTLRMLGLESEDSGVDSREVSVDPTAHQSNSGHAVAPASTAPAAVNERSPLKQDATRTSASPESDRMKDEWMKYIRPHPERNPGPDYKCTWITRGPNGESQECTYSSKKHLVKRHIESKHLQLRPCICPICGKGFAQKSNLETHINTHTGQAPHQCNYCEKRFKDPARRHRHMTDDHSHVPSRTKKGRMTAEVPPPPVGSSPDAGTSGHER</sequence>
<evidence type="ECO:0000259" key="12">
    <source>
        <dbReference type="PROSITE" id="PS50157"/>
    </source>
</evidence>
<feature type="region of interest" description="Disordered" evidence="11">
    <location>
        <begin position="25"/>
        <end position="72"/>
    </location>
</feature>
<feature type="compositionally biased region" description="Low complexity" evidence="11">
    <location>
        <begin position="36"/>
        <end position="47"/>
    </location>
</feature>
<keyword evidence="5" id="KW-0862">Zinc</keyword>
<dbReference type="STRING" id="1353009.A0A1Y2I8H4"/>
<keyword evidence="2" id="KW-0479">Metal-binding</keyword>
<comment type="subcellular location">
    <subcellularLocation>
        <location evidence="1">Nucleus</location>
    </subcellularLocation>
</comment>
<accession>A0A1Y2I8H4</accession>
<keyword evidence="9" id="KW-0539">Nucleus</keyword>
<evidence type="ECO:0000256" key="2">
    <source>
        <dbReference type="ARBA" id="ARBA00022723"/>
    </source>
</evidence>
<evidence type="ECO:0000313" key="13">
    <source>
        <dbReference type="EMBL" id="OSC96802.1"/>
    </source>
</evidence>
<keyword evidence="6" id="KW-0805">Transcription regulation</keyword>
<evidence type="ECO:0000256" key="1">
    <source>
        <dbReference type="ARBA" id="ARBA00004123"/>
    </source>
</evidence>
<dbReference type="Pfam" id="PF00096">
    <property type="entry name" value="zf-C2H2"/>
    <property type="match status" value="1"/>
</dbReference>
<dbReference type="Proteomes" id="UP000193067">
    <property type="component" value="Unassembled WGS sequence"/>
</dbReference>
<dbReference type="FunFam" id="3.30.160.60:FF:000303">
    <property type="entry name" value="Zinc finger protein 41"/>
    <property type="match status" value="1"/>
</dbReference>
<evidence type="ECO:0000256" key="11">
    <source>
        <dbReference type="SAM" id="MobiDB-lite"/>
    </source>
</evidence>
<feature type="region of interest" description="Disordered" evidence="11">
    <location>
        <begin position="403"/>
        <end position="446"/>
    </location>
</feature>
<feature type="region of interest" description="Disordered" evidence="11">
    <location>
        <begin position="139"/>
        <end position="301"/>
    </location>
</feature>
<dbReference type="GO" id="GO:0000978">
    <property type="term" value="F:RNA polymerase II cis-regulatory region sequence-specific DNA binding"/>
    <property type="evidence" value="ECO:0007669"/>
    <property type="project" value="TreeGrafter"/>
</dbReference>
<dbReference type="PROSITE" id="PS50157">
    <property type="entry name" value="ZINC_FINGER_C2H2_2"/>
    <property type="match status" value="2"/>
</dbReference>
<dbReference type="PANTHER" id="PTHR46105">
    <property type="entry name" value="AGAP004733-PA"/>
    <property type="match status" value="1"/>
</dbReference>
<dbReference type="InterPro" id="IPR036236">
    <property type="entry name" value="Znf_C2H2_sf"/>
</dbReference>
<feature type="domain" description="C2H2-type" evidence="12">
    <location>
        <begin position="361"/>
        <end position="388"/>
    </location>
</feature>
<name>A0A1Y2I8H4_TRAC3</name>
<evidence type="ECO:0000256" key="9">
    <source>
        <dbReference type="ARBA" id="ARBA00023242"/>
    </source>
</evidence>
<evidence type="ECO:0000256" key="5">
    <source>
        <dbReference type="ARBA" id="ARBA00022833"/>
    </source>
</evidence>
<dbReference type="SMART" id="SM00355">
    <property type="entry name" value="ZnF_C2H2"/>
    <property type="match status" value="2"/>
</dbReference>
<dbReference type="PROSITE" id="PS00028">
    <property type="entry name" value="ZINC_FINGER_C2H2_1"/>
    <property type="match status" value="2"/>
</dbReference>
<evidence type="ECO:0000256" key="4">
    <source>
        <dbReference type="ARBA" id="ARBA00022771"/>
    </source>
</evidence>
<proteinExistence type="predicted"/>
<dbReference type="EMBL" id="KZ084165">
    <property type="protein sequence ID" value="OSC96802.1"/>
    <property type="molecule type" value="Genomic_DNA"/>
</dbReference>
<feature type="compositionally biased region" description="Basic and acidic residues" evidence="11">
    <location>
        <begin position="183"/>
        <end position="197"/>
    </location>
</feature>
<keyword evidence="7" id="KW-0238">DNA-binding</keyword>
<organism evidence="13 14">
    <name type="scientific">Trametes coccinea (strain BRFM310)</name>
    <name type="common">Pycnoporus coccineus</name>
    <dbReference type="NCBI Taxonomy" id="1353009"/>
    <lineage>
        <taxon>Eukaryota</taxon>
        <taxon>Fungi</taxon>
        <taxon>Dikarya</taxon>
        <taxon>Basidiomycota</taxon>
        <taxon>Agaricomycotina</taxon>
        <taxon>Agaricomycetes</taxon>
        <taxon>Polyporales</taxon>
        <taxon>Polyporaceae</taxon>
        <taxon>Trametes</taxon>
    </lineage>
</organism>
<dbReference type="InterPro" id="IPR050457">
    <property type="entry name" value="ZnFinger_BTB_dom_contain"/>
</dbReference>
<dbReference type="InterPro" id="IPR013087">
    <property type="entry name" value="Znf_C2H2_type"/>
</dbReference>
<keyword evidence="14" id="KW-1185">Reference proteome</keyword>
<protein>
    <recommendedName>
        <fullName evidence="12">C2H2-type domain-containing protein</fullName>
    </recommendedName>
</protein>
<dbReference type="PANTHER" id="PTHR46105:SF5">
    <property type="entry name" value="ZINC FINGER AND BTB DOMAIN-CONTAINING PROTEIN 44 ISOFORM X1"/>
    <property type="match status" value="1"/>
</dbReference>
<dbReference type="OrthoDB" id="654211at2759"/>
<evidence type="ECO:0000256" key="6">
    <source>
        <dbReference type="ARBA" id="ARBA00023015"/>
    </source>
</evidence>
<evidence type="ECO:0000256" key="3">
    <source>
        <dbReference type="ARBA" id="ARBA00022737"/>
    </source>
</evidence>
<keyword evidence="4 10" id="KW-0863">Zinc-finger</keyword>
<dbReference type="GO" id="GO:0008270">
    <property type="term" value="F:zinc ion binding"/>
    <property type="evidence" value="ECO:0007669"/>
    <property type="project" value="UniProtKB-KW"/>
</dbReference>
<evidence type="ECO:0000256" key="8">
    <source>
        <dbReference type="ARBA" id="ARBA00023163"/>
    </source>
</evidence>
<evidence type="ECO:0000256" key="7">
    <source>
        <dbReference type="ARBA" id="ARBA00023125"/>
    </source>
</evidence>
<evidence type="ECO:0000313" key="14">
    <source>
        <dbReference type="Proteomes" id="UP000193067"/>
    </source>
</evidence>
<dbReference type="SUPFAM" id="SSF57667">
    <property type="entry name" value="beta-beta-alpha zinc fingers"/>
    <property type="match status" value="1"/>
</dbReference>
<gene>
    <name evidence="13" type="ORF">PYCCODRAFT_1246374</name>
</gene>